<accession>A0A517SAP1</accession>
<organism evidence="2 3">
    <name type="scientific">Caulifigura coniformis</name>
    <dbReference type="NCBI Taxonomy" id="2527983"/>
    <lineage>
        <taxon>Bacteria</taxon>
        <taxon>Pseudomonadati</taxon>
        <taxon>Planctomycetota</taxon>
        <taxon>Planctomycetia</taxon>
        <taxon>Planctomycetales</taxon>
        <taxon>Planctomycetaceae</taxon>
        <taxon>Caulifigura</taxon>
    </lineage>
</organism>
<dbReference type="InParanoid" id="A0A517SAP1"/>
<dbReference type="Proteomes" id="UP000315700">
    <property type="component" value="Chromosome"/>
</dbReference>
<gene>
    <name evidence="2" type="ORF">Pan44_12160</name>
</gene>
<evidence type="ECO:0008006" key="4">
    <source>
        <dbReference type="Google" id="ProtNLM"/>
    </source>
</evidence>
<evidence type="ECO:0000313" key="3">
    <source>
        <dbReference type="Proteomes" id="UP000315700"/>
    </source>
</evidence>
<protein>
    <recommendedName>
        <fullName evidence="4">OstA-like protein</fullName>
    </recommendedName>
</protein>
<dbReference type="OrthoDB" id="208320at2"/>
<evidence type="ECO:0000256" key="1">
    <source>
        <dbReference type="SAM" id="MobiDB-lite"/>
    </source>
</evidence>
<reference evidence="2 3" key="1">
    <citation type="submission" date="2019-02" db="EMBL/GenBank/DDBJ databases">
        <title>Deep-cultivation of Planctomycetes and their phenomic and genomic characterization uncovers novel biology.</title>
        <authorList>
            <person name="Wiegand S."/>
            <person name="Jogler M."/>
            <person name="Boedeker C."/>
            <person name="Pinto D."/>
            <person name="Vollmers J."/>
            <person name="Rivas-Marin E."/>
            <person name="Kohn T."/>
            <person name="Peeters S.H."/>
            <person name="Heuer A."/>
            <person name="Rast P."/>
            <person name="Oberbeckmann S."/>
            <person name="Bunk B."/>
            <person name="Jeske O."/>
            <person name="Meyerdierks A."/>
            <person name="Storesund J.E."/>
            <person name="Kallscheuer N."/>
            <person name="Luecker S."/>
            <person name="Lage O.M."/>
            <person name="Pohl T."/>
            <person name="Merkel B.J."/>
            <person name="Hornburger P."/>
            <person name="Mueller R.-W."/>
            <person name="Bruemmer F."/>
            <person name="Labrenz M."/>
            <person name="Spormann A.M."/>
            <person name="Op den Camp H."/>
            <person name="Overmann J."/>
            <person name="Amann R."/>
            <person name="Jetten M.S.M."/>
            <person name="Mascher T."/>
            <person name="Medema M.H."/>
            <person name="Devos D.P."/>
            <person name="Kaster A.-K."/>
            <person name="Ovreas L."/>
            <person name="Rohde M."/>
            <person name="Galperin M.Y."/>
            <person name="Jogler C."/>
        </authorList>
    </citation>
    <scope>NUCLEOTIDE SEQUENCE [LARGE SCALE GENOMIC DNA]</scope>
    <source>
        <strain evidence="2 3">Pan44</strain>
    </source>
</reference>
<evidence type="ECO:0000313" key="2">
    <source>
        <dbReference type="EMBL" id="QDT53200.1"/>
    </source>
</evidence>
<dbReference type="EMBL" id="CP036271">
    <property type="protein sequence ID" value="QDT53200.1"/>
    <property type="molecule type" value="Genomic_DNA"/>
</dbReference>
<name>A0A517SAP1_9PLAN</name>
<keyword evidence="3" id="KW-1185">Reference proteome</keyword>
<proteinExistence type="predicted"/>
<dbReference type="RefSeq" id="WP_145028214.1">
    <property type="nucleotide sequence ID" value="NZ_CP036271.1"/>
</dbReference>
<dbReference type="KEGG" id="ccos:Pan44_12160"/>
<sequence length="1035" mass="114576">MNRLTLTLLTTLALFCVYRVYAVVLGPMTRTQVMPVAPPVARITGSGHASHSARNAARQFLAQQPWAENAKFTWEQLDQKFIYFNEIGPVEGKGQVENRNQYRFRPFAMIVQNPSRPDDPPTVLAADEARVTFRDKIEQFGTGDSGNNRIIGAELDTGVMLTGPNGLILRGRNFVFSETTRSLYSDEPLQFGFGPTSRSKSRFLCDAEGIAITLEAGNSDILGKDLPRIADFEHLTLRRNVNFQIDYESRGKLTPVRVTSAGSFEFNRETSKASFDNDVKVVQRTSNEDEAPLHNRLTCERLELLFDAPPPAIAPPADNASKAKRNRKQELWDEKVRSIAGMTLHFVVALSRPRSDEEAGRVQFVSEENSLTASMEQATFDAQQGVLFISDPEKSVIERHDPDKGTVTRLLTRRMLIGLELVDDQPAPDSKSGIPPVRRKFGALDWVKCEGLGRMLHIDEATGQSLFDAHWTEKLNLTPDVNSADSRTAPRLLKLEGKAKVVHGLDQWLRADTLTLTLPPEIFQNLDANANDDHRLTSLPVRRAVAKGNVEFGGLEATGVTNSLDVLIVEGKPPVVARQPSSRQPGQKGHRKTPTTTPPWELQRCDRIEAEVVFDPELQEAGLRTATVHGPFEIHRPELVKGATDETNGRVRIGGQKMMISNEGDDRQIVALVGRMHGGKCVERARIHSGAASLEGDQIQFDRARSTMNVTGRTEVTWPVQGDLTGKQLATSMLMTVGCAEGLAFNGQDATFSRNVVVRMEDESRMSCDVLVVGLDRPWSFNSMGSKATRPEVSVIRSPGRVSVNMVEWQKSSLARIVEAELGSFEVHPREGNGQFRGSGPGTMRQWQRGSFHFRVTPEASASANRPAASTELPWNFVQLDFQGQVTGNVRQRFATFEDRVKAIYAPVSQAGTPFKRHELSGNTESAKRAVWVGCDQLNVSLTEQKPEAPNGFITLNAQGRVELESQKVQANAYQISFEEEKDIFELRGRGEEMASIYFDSGPERGRIPGRVIQFNLKTGTPKIVEAGTVTSGSR</sequence>
<dbReference type="AlphaFoldDB" id="A0A517SAP1"/>
<feature type="region of interest" description="Disordered" evidence="1">
    <location>
        <begin position="576"/>
        <end position="599"/>
    </location>
</feature>